<proteinExistence type="predicted"/>
<reference evidence="1 2" key="1">
    <citation type="journal article" date="2018" name="Genomics">
        <title>Molecular footprints of inshore aquatic adaptation in Indo-Pacific humpback dolphin (Sousa chinensis).</title>
        <authorList>
            <person name="Ming Y."/>
            <person name="Jian J."/>
            <person name="Yu F."/>
            <person name="Yu X."/>
            <person name="Wang J."/>
            <person name="Liu W."/>
        </authorList>
    </citation>
    <scope>NUCLEOTIDE SEQUENCE [LARGE SCALE GENOMIC DNA]</scope>
    <source>
        <strain evidence="1">MY-2018</strain>
        <tissue evidence="1">Skin</tissue>
    </source>
</reference>
<keyword evidence="2" id="KW-1185">Reference proteome</keyword>
<feature type="non-terminal residue" evidence="1">
    <location>
        <position position="1"/>
    </location>
</feature>
<dbReference type="EMBL" id="QWLN02007251">
    <property type="protein sequence ID" value="TEA35608.1"/>
    <property type="molecule type" value="Genomic_DNA"/>
</dbReference>
<organism evidence="1 2">
    <name type="scientific">Sousa chinensis</name>
    <name type="common">Indo-pacific humpbacked dolphin</name>
    <name type="synonym">Steno chinensis</name>
    <dbReference type="NCBI Taxonomy" id="103600"/>
    <lineage>
        <taxon>Eukaryota</taxon>
        <taxon>Metazoa</taxon>
        <taxon>Chordata</taxon>
        <taxon>Craniata</taxon>
        <taxon>Vertebrata</taxon>
        <taxon>Euteleostomi</taxon>
        <taxon>Mammalia</taxon>
        <taxon>Eutheria</taxon>
        <taxon>Laurasiatheria</taxon>
        <taxon>Artiodactyla</taxon>
        <taxon>Whippomorpha</taxon>
        <taxon>Cetacea</taxon>
        <taxon>Odontoceti</taxon>
        <taxon>Delphinidae</taxon>
        <taxon>Sousa</taxon>
    </lineage>
</organism>
<comment type="caution">
    <text evidence="1">The sequence shown here is derived from an EMBL/GenBank/DDBJ whole genome shotgun (WGS) entry which is preliminary data.</text>
</comment>
<accession>A0A484GJG9</accession>
<gene>
    <name evidence="1" type="ORF">DBR06_SOUSAS21710037</name>
</gene>
<evidence type="ECO:0000313" key="1">
    <source>
        <dbReference type="EMBL" id="TEA35608.1"/>
    </source>
</evidence>
<dbReference type="Proteomes" id="UP000295264">
    <property type="component" value="Unassembled WGS sequence"/>
</dbReference>
<name>A0A484GJG9_SOUCH</name>
<sequence length="34" mass="4055">CTPISFIPHVTIHQPKYTINHSDIINHSWRLRQT</sequence>
<evidence type="ECO:0000313" key="2">
    <source>
        <dbReference type="Proteomes" id="UP000295264"/>
    </source>
</evidence>
<dbReference type="AlphaFoldDB" id="A0A484GJG9"/>
<protein>
    <submittedName>
        <fullName evidence="1">Uncharacterized protein</fullName>
    </submittedName>
</protein>